<feature type="region of interest" description="Disordered" evidence="1">
    <location>
        <begin position="42"/>
        <end position="61"/>
    </location>
</feature>
<sequence>MQDVTQYFTSLCNELPTGSMVKPPELTMLDAMNAIQMMDHKMDSGSSKLSPSRPPSSYDPDSRICPEGLCWIIDALVSLEIAWYRGATLCQSVYTALLYHNPQHLAGPSRYPSDDQMSNFIYLVLRAYTLLYCKTIDLVYTELAKGNVRDGEDCWLDHYGVPVRMNDPTGDLVSLANEALQWLESDNCQMDPYWREQTINRLLCRRPSVTGLTAFDSSMPSYLRQNMPLPAFHLPQPEESWQNMRSMLDGLVDAESVREQGSWEKWESQFDFSCNQLLKCDTYLNDEGVLSTFLSESGLVDSTISAFESASCGQDASANRQIAAWKRLISSHRPSSQTAHDSDVPLQDLRQNGENERPWENISQKAELAALDLELMTQRDEIEIWWWIEQVTRSRIDHCKLSWTRASIWARAWQEVTKAMTIVSQTQSSIEANHQIYLLVSPYEANASLSQAKFRLRHKHCLKPLYLPTGKKVTCGITPHFQDFQAFIQVAKQSPCREDAIKHLQRGINWLDRLPELSETDCSVLRPYLVSFN</sequence>
<accession>A0AAJ8LBG2</accession>
<reference evidence="3" key="2">
    <citation type="submission" date="2024-02" db="EMBL/GenBank/DDBJ databases">
        <title>Comparative genomics of Cryptococcus and Kwoniella reveals pathogenesis evolution and contrasting modes of karyotype evolution via chromosome fusion or intercentromeric recombination.</title>
        <authorList>
            <person name="Coelho M.A."/>
            <person name="David-Palma M."/>
            <person name="Shea T."/>
            <person name="Bowers K."/>
            <person name="McGinley-Smith S."/>
            <person name="Mohammad A.W."/>
            <person name="Gnirke A."/>
            <person name="Yurkov A.M."/>
            <person name="Nowrousian M."/>
            <person name="Sun S."/>
            <person name="Cuomo C.A."/>
            <person name="Heitman J."/>
        </authorList>
    </citation>
    <scope>NUCLEOTIDE SEQUENCE</scope>
    <source>
        <strain evidence="3">CBS 10737</strain>
    </source>
</reference>
<dbReference type="Pfam" id="PF04112">
    <property type="entry name" value="Mak10"/>
    <property type="match status" value="1"/>
</dbReference>
<feature type="compositionally biased region" description="Low complexity" evidence="1">
    <location>
        <begin position="44"/>
        <end position="59"/>
    </location>
</feature>
<dbReference type="GO" id="GO:0031417">
    <property type="term" value="C:NatC complex"/>
    <property type="evidence" value="ECO:0007669"/>
    <property type="project" value="InterPro"/>
</dbReference>
<dbReference type="RefSeq" id="XP_070059669.1">
    <property type="nucleotide sequence ID" value="XM_070203568.1"/>
</dbReference>
<dbReference type="Proteomes" id="UP000094020">
    <property type="component" value="Chromosome 11"/>
</dbReference>
<dbReference type="KEGG" id="kpin:30174369"/>
<evidence type="ECO:0000256" key="1">
    <source>
        <dbReference type="SAM" id="MobiDB-lite"/>
    </source>
</evidence>
<evidence type="ECO:0000313" key="3">
    <source>
        <dbReference type="EMBL" id="WWC73692.1"/>
    </source>
</evidence>
<evidence type="ECO:0000259" key="2">
    <source>
        <dbReference type="Pfam" id="PF04112"/>
    </source>
</evidence>
<dbReference type="PANTHER" id="PTHR21373">
    <property type="entry name" value="GLUCOSE REPRESSIBLE PROTEIN MAK10"/>
    <property type="match status" value="1"/>
</dbReference>
<protein>
    <recommendedName>
        <fullName evidence="2">NAA35-like N-terminal domain-containing protein</fullName>
    </recommendedName>
</protein>
<dbReference type="EMBL" id="CP144529">
    <property type="protein sequence ID" value="WWC73692.1"/>
    <property type="molecule type" value="Genomic_DNA"/>
</dbReference>
<evidence type="ECO:0000313" key="4">
    <source>
        <dbReference type="Proteomes" id="UP000094020"/>
    </source>
</evidence>
<dbReference type="PANTHER" id="PTHR21373:SF0">
    <property type="entry name" value="N-ALPHA-ACETYLTRANSFERASE 35, NATC AUXILIARY SUBUNIT"/>
    <property type="match status" value="1"/>
</dbReference>
<keyword evidence="4" id="KW-1185">Reference proteome</keyword>
<proteinExistence type="predicted"/>
<feature type="domain" description="NAA35-like N-terminal" evidence="2">
    <location>
        <begin position="18"/>
        <end position="164"/>
    </location>
</feature>
<dbReference type="InterPro" id="IPR007244">
    <property type="entry name" value="Naa35_N"/>
</dbReference>
<organism evidence="3 4">
    <name type="scientific">Kwoniella pini CBS 10737</name>
    <dbReference type="NCBI Taxonomy" id="1296096"/>
    <lineage>
        <taxon>Eukaryota</taxon>
        <taxon>Fungi</taxon>
        <taxon>Dikarya</taxon>
        <taxon>Basidiomycota</taxon>
        <taxon>Agaricomycotina</taxon>
        <taxon>Tremellomycetes</taxon>
        <taxon>Tremellales</taxon>
        <taxon>Cryptococcaceae</taxon>
        <taxon>Kwoniella</taxon>
    </lineage>
</organism>
<gene>
    <name evidence="3" type="ORF">I206_107664</name>
</gene>
<reference evidence="3" key="1">
    <citation type="submission" date="2013-07" db="EMBL/GenBank/DDBJ databases">
        <authorList>
            <consortium name="The Broad Institute Genome Sequencing Platform"/>
            <person name="Cuomo C."/>
            <person name="Litvintseva A."/>
            <person name="Chen Y."/>
            <person name="Heitman J."/>
            <person name="Sun S."/>
            <person name="Springer D."/>
            <person name="Dromer F."/>
            <person name="Young S.K."/>
            <person name="Zeng Q."/>
            <person name="Gargeya S."/>
            <person name="Fitzgerald M."/>
            <person name="Abouelleil A."/>
            <person name="Alvarado L."/>
            <person name="Berlin A.M."/>
            <person name="Chapman S.B."/>
            <person name="Dewar J."/>
            <person name="Goldberg J."/>
            <person name="Griggs A."/>
            <person name="Gujja S."/>
            <person name="Hansen M."/>
            <person name="Howarth C."/>
            <person name="Imamovic A."/>
            <person name="Larimer J."/>
            <person name="McCowan C."/>
            <person name="Murphy C."/>
            <person name="Pearson M."/>
            <person name="Priest M."/>
            <person name="Roberts A."/>
            <person name="Saif S."/>
            <person name="Shea T."/>
            <person name="Sykes S."/>
            <person name="Wortman J."/>
            <person name="Nusbaum C."/>
            <person name="Birren B."/>
        </authorList>
    </citation>
    <scope>NUCLEOTIDE SEQUENCE</scope>
    <source>
        <strain evidence="3">CBS 10737</strain>
    </source>
</reference>
<dbReference type="InterPro" id="IPR057983">
    <property type="entry name" value="NAA35-like_N"/>
</dbReference>
<name>A0AAJ8LBG2_9TREE</name>
<dbReference type="AlphaFoldDB" id="A0AAJ8LBG2"/>
<dbReference type="GeneID" id="30174369"/>